<sequence>MQLKGKTILITGGASGIGLEAVKQFLANGAQVIITGRNQSKLDAAKKMYPGITAINSDVAKAEDVQTLLKQVQAMGGIDILYNNAGVVSQPKNLGITNAAHAEAAEYEMDINYLGIIRMNNAFMDMLKSKPESAIINTSSILSYQPFNLSPTYAASKAAVRFYTESLRNHLKIIDGSVKVFELLPPLVATDMAEGMPAKAISPETLVNHLISGLKKNQYVIRVGDTKVIYFLSRFFPKMAHKILNSAQTDPMLRA</sequence>
<dbReference type="GO" id="GO:0033792">
    <property type="term" value="F:3alpha-hydroxy bile acid-CoA-ester 3-dehydrogenase activity"/>
    <property type="evidence" value="ECO:0007669"/>
    <property type="project" value="UniProtKB-EC"/>
</dbReference>
<dbReference type="PANTHER" id="PTHR44196:SF1">
    <property type="entry name" value="DEHYDROGENASE_REDUCTASE SDR FAMILY MEMBER 7B"/>
    <property type="match status" value="1"/>
</dbReference>
<dbReference type="PRINTS" id="PR00081">
    <property type="entry name" value="GDHRDH"/>
</dbReference>
<dbReference type="Pfam" id="PF00106">
    <property type="entry name" value="adh_short"/>
    <property type="match status" value="1"/>
</dbReference>
<dbReference type="InterPro" id="IPR020904">
    <property type="entry name" value="Sc_DH/Rdtase_CS"/>
</dbReference>
<proteinExistence type="inferred from homology"/>
<evidence type="ECO:0000313" key="5">
    <source>
        <dbReference type="Proteomes" id="UP000252182"/>
    </source>
</evidence>
<dbReference type="EMBL" id="CP031124">
    <property type="protein sequence ID" value="AXF85548.1"/>
    <property type="molecule type" value="Genomic_DNA"/>
</dbReference>
<protein>
    <submittedName>
        <fullName evidence="4">Bile acid 7-dehydroxylase 2</fullName>
        <ecNumber evidence="4">1.1.1.395</ecNumber>
    </submittedName>
</protein>
<dbReference type="InterPro" id="IPR002347">
    <property type="entry name" value="SDR_fam"/>
</dbReference>
<evidence type="ECO:0000313" key="4">
    <source>
        <dbReference type="EMBL" id="AXF85548.1"/>
    </source>
</evidence>
<keyword evidence="2 4" id="KW-0560">Oxidoreductase</keyword>
<evidence type="ECO:0000256" key="1">
    <source>
        <dbReference type="ARBA" id="ARBA00006484"/>
    </source>
</evidence>
<dbReference type="EC" id="1.1.1.395" evidence="4"/>
<name>A0A345DB10_9BURK</name>
<dbReference type="OrthoDB" id="9810734at2"/>
<dbReference type="SUPFAM" id="SSF51735">
    <property type="entry name" value="NAD(P)-binding Rossmann-fold domains"/>
    <property type="match status" value="1"/>
</dbReference>
<dbReference type="RefSeq" id="WP_114562735.1">
    <property type="nucleotide sequence ID" value="NZ_CP031124.1"/>
</dbReference>
<dbReference type="KEGG" id="hyf:DTO96_101279"/>
<accession>A0A345DB10</accession>
<evidence type="ECO:0000256" key="2">
    <source>
        <dbReference type="ARBA" id="ARBA00023002"/>
    </source>
</evidence>
<dbReference type="Gene3D" id="3.40.50.720">
    <property type="entry name" value="NAD(P)-binding Rossmann-like Domain"/>
    <property type="match status" value="1"/>
</dbReference>
<gene>
    <name evidence="4" type="primary">baiA2</name>
    <name evidence="4" type="ORF">DTO96_101279</name>
</gene>
<comment type="similarity">
    <text evidence="1 3">Belongs to the short-chain dehydrogenases/reductases (SDR) family.</text>
</comment>
<keyword evidence="5" id="KW-1185">Reference proteome</keyword>
<dbReference type="GO" id="GO:0016020">
    <property type="term" value="C:membrane"/>
    <property type="evidence" value="ECO:0007669"/>
    <property type="project" value="TreeGrafter"/>
</dbReference>
<dbReference type="AlphaFoldDB" id="A0A345DB10"/>
<dbReference type="InterPro" id="IPR036291">
    <property type="entry name" value="NAD(P)-bd_dom_sf"/>
</dbReference>
<reference evidence="5" key="1">
    <citation type="submission" date="2018-07" db="EMBL/GenBank/DDBJ databases">
        <authorList>
            <person name="Kim H."/>
        </authorList>
    </citation>
    <scope>NUCLEOTIDE SEQUENCE [LARGE SCALE GENOMIC DNA]</scope>
    <source>
        <strain evidence="5">F02</strain>
    </source>
</reference>
<evidence type="ECO:0000256" key="3">
    <source>
        <dbReference type="RuleBase" id="RU000363"/>
    </source>
</evidence>
<dbReference type="PROSITE" id="PS00061">
    <property type="entry name" value="ADH_SHORT"/>
    <property type="match status" value="1"/>
</dbReference>
<dbReference type="Proteomes" id="UP000252182">
    <property type="component" value="Chromosome"/>
</dbReference>
<dbReference type="PANTHER" id="PTHR44196">
    <property type="entry name" value="DEHYDROGENASE/REDUCTASE SDR FAMILY MEMBER 7B"/>
    <property type="match status" value="1"/>
</dbReference>
<organism evidence="4 5">
    <name type="scientific">Ephemeroptericola cinctiostellae</name>
    <dbReference type="NCBI Taxonomy" id="2268024"/>
    <lineage>
        <taxon>Bacteria</taxon>
        <taxon>Pseudomonadati</taxon>
        <taxon>Pseudomonadota</taxon>
        <taxon>Betaproteobacteria</taxon>
        <taxon>Burkholderiales</taxon>
        <taxon>Burkholderiaceae</taxon>
        <taxon>Ephemeroptericola</taxon>
    </lineage>
</organism>
<dbReference type="PRINTS" id="PR00080">
    <property type="entry name" value="SDRFAMILY"/>
</dbReference>